<feature type="transmembrane region" description="Helical" evidence="1">
    <location>
        <begin position="274"/>
        <end position="296"/>
    </location>
</feature>
<proteinExistence type="predicted"/>
<dbReference type="RefSeq" id="WP_240590356.1">
    <property type="nucleotide sequence ID" value="NZ_JAKUDL010000002.1"/>
</dbReference>
<organism evidence="2 3">
    <name type="scientific">Shewanella zhuhaiensis</name>
    <dbReference type="NCBI Taxonomy" id="2919576"/>
    <lineage>
        <taxon>Bacteria</taxon>
        <taxon>Pseudomonadati</taxon>
        <taxon>Pseudomonadota</taxon>
        <taxon>Gammaproteobacteria</taxon>
        <taxon>Alteromonadales</taxon>
        <taxon>Shewanellaceae</taxon>
        <taxon>Shewanella</taxon>
    </lineage>
</organism>
<feature type="transmembrane region" description="Helical" evidence="1">
    <location>
        <begin position="148"/>
        <end position="169"/>
    </location>
</feature>
<feature type="transmembrane region" description="Helical" evidence="1">
    <location>
        <begin position="123"/>
        <end position="141"/>
    </location>
</feature>
<feature type="transmembrane region" description="Helical" evidence="1">
    <location>
        <begin position="90"/>
        <end position="117"/>
    </location>
</feature>
<evidence type="ECO:0000256" key="1">
    <source>
        <dbReference type="SAM" id="Phobius"/>
    </source>
</evidence>
<feature type="transmembrane region" description="Helical" evidence="1">
    <location>
        <begin position="12"/>
        <end position="33"/>
    </location>
</feature>
<comment type="caution">
    <text evidence="2">The sequence shown here is derived from an EMBL/GenBank/DDBJ whole genome shotgun (WGS) entry which is preliminary data.</text>
</comment>
<protein>
    <submittedName>
        <fullName evidence="2">Uncharacterized protein</fullName>
    </submittedName>
</protein>
<feature type="transmembrane region" description="Helical" evidence="1">
    <location>
        <begin position="236"/>
        <end position="254"/>
    </location>
</feature>
<keyword evidence="1" id="KW-0472">Membrane</keyword>
<accession>A0AAJ1BFY1</accession>
<feature type="transmembrane region" description="Helical" evidence="1">
    <location>
        <begin position="181"/>
        <end position="200"/>
    </location>
</feature>
<sequence length="304" mass="34688">MKLSCHLEKHRLCSMLFCIVYVTLAGSLNVTMFEDVYNDGFYSQVSYVFANYNTGSIFSPLFVIHSFRLFVVFPFYLAYINGWSGYSEALIYLVYMLPLFLAKDRVIVFSGLLLLFFPLLLSYRTVLGMLGLGYLYICLFFDKGRYFLLIFSALLANLSSGIVVGWIFGVMSSFKYLKRNYPLIIPVFIVMLIGFLGSLVHKYEFMFSSAGSVSNGSFFERSTFYVAIEHQQYSRLFIYSIVTIALLFVVLSGACSSRFSNRATLFFFGGMPLIFFEGVGLISYALCLLIVLVRAFGNIFRRIM</sequence>
<keyword evidence="1" id="KW-0812">Transmembrane</keyword>
<dbReference type="Proteomes" id="UP001297581">
    <property type="component" value="Unassembled WGS sequence"/>
</dbReference>
<dbReference type="EMBL" id="JAKUDL010000002">
    <property type="protein sequence ID" value="MCH4293893.1"/>
    <property type="molecule type" value="Genomic_DNA"/>
</dbReference>
<keyword evidence="3" id="KW-1185">Reference proteome</keyword>
<keyword evidence="1" id="KW-1133">Transmembrane helix</keyword>
<dbReference type="AlphaFoldDB" id="A0AAJ1BFY1"/>
<feature type="transmembrane region" description="Helical" evidence="1">
    <location>
        <begin position="57"/>
        <end position="78"/>
    </location>
</feature>
<evidence type="ECO:0000313" key="2">
    <source>
        <dbReference type="EMBL" id="MCH4293893.1"/>
    </source>
</evidence>
<reference evidence="2 3" key="1">
    <citation type="submission" date="2022-02" db="EMBL/GenBank/DDBJ databases">
        <title>The genome sequence of Shewanella sp. 3B26.</title>
        <authorList>
            <person name="Du J."/>
        </authorList>
    </citation>
    <scope>NUCLEOTIDE SEQUENCE [LARGE SCALE GENOMIC DNA]</scope>
    <source>
        <strain evidence="2 3">3B26</strain>
    </source>
</reference>
<evidence type="ECO:0000313" key="3">
    <source>
        <dbReference type="Proteomes" id="UP001297581"/>
    </source>
</evidence>
<name>A0AAJ1BFY1_9GAMM</name>
<gene>
    <name evidence="2" type="ORF">MJ923_06190</name>
</gene>